<reference evidence="8 9" key="1">
    <citation type="submission" date="2017-03" db="EMBL/GenBank/DDBJ databases">
        <title>Complete genome sequence of Candidatus 'Thiodictyon syntrophicum' sp. nov. strain Cad16T, a photolithoautotroph purple sulfur bacterium isolated from an alpine meromictic lake.</title>
        <authorList>
            <person name="Luedin S.M."/>
            <person name="Pothier J.F."/>
            <person name="Danza F."/>
            <person name="Storelli N."/>
            <person name="Wittwer M."/>
            <person name="Tonolla M."/>
        </authorList>
    </citation>
    <scope>NUCLEOTIDE SEQUENCE [LARGE SCALE GENOMIC DNA]</scope>
    <source>
        <strain evidence="8 9">Cad16T</strain>
    </source>
</reference>
<evidence type="ECO:0000313" key="9">
    <source>
        <dbReference type="Proteomes" id="UP000232638"/>
    </source>
</evidence>
<organism evidence="8 9">
    <name type="scientific">Candidatus Thiodictyon syntrophicum</name>
    <dbReference type="NCBI Taxonomy" id="1166950"/>
    <lineage>
        <taxon>Bacteria</taxon>
        <taxon>Pseudomonadati</taxon>
        <taxon>Pseudomonadota</taxon>
        <taxon>Gammaproteobacteria</taxon>
        <taxon>Chromatiales</taxon>
        <taxon>Chromatiaceae</taxon>
        <taxon>Thiodictyon</taxon>
    </lineage>
</organism>
<sequence length="235" mass="23721">MKLLALDTSGEACSAALYLDGASRHCLELAARRHGDLILPMMQSLLDSAGIGLKALDAIAFGRGPGSFTGVRIAVAVAQGAAFGAGRPTVPVSTLAALAQGEFRRSGRRRLLAALDARMGEVYWGAYEVGADGLAAACGAESVSAPGAVPVPAGEGWCGVGPGWGRYCELLTRRLGAGLAQVSSDAVCEARDIALLAAAQARAGQLVPAELARPVYLRDRVTHAGAAAGSGGVAV</sequence>
<evidence type="ECO:0000256" key="6">
    <source>
        <dbReference type="ARBA" id="ARBA00032446"/>
    </source>
</evidence>
<evidence type="ECO:0000259" key="7">
    <source>
        <dbReference type="Pfam" id="PF00814"/>
    </source>
</evidence>
<dbReference type="InterPro" id="IPR043129">
    <property type="entry name" value="ATPase_NBD"/>
</dbReference>
<dbReference type="GO" id="GO:0002949">
    <property type="term" value="P:tRNA threonylcarbamoyladenosine modification"/>
    <property type="evidence" value="ECO:0007669"/>
    <property type="project" value="InterPro"/>
</dbReference>
<dbReference type="NCBIfam" id="TIGR03725">
    <property type="entry name" value="T6A_YeaZ"/>
    <property type="match status" value="1"/>
</dbReference>
<keyword evidence="5" id="KW-0819">tRNA processing</keyword>
<evidence type="ECO:0000256" key="5">
    <source>
        <dbReference type="ARBA" id="ARBA00022694"/>
    </source>
</evidence>
<evidence type="ECO:0000256" key="1">
    <source>
        <dbReference type="ARBA" id="ARBA00004496"/>
    </source>
</evidence>
<evidence type="ECO:0000256" key="2">
    <source>
        <dbReference type="ARBA" id="ARBA00010493"/>
    </source>
</evidence>
<dbReference type="CDD" id="cd24032">
    <property type="entry name" value="ASKHA_NBD_TsaB"/>
    <property type="match status" value="1"/>
</dbReference>
<comment type="similarity">
    <text evidence="2">Belongs to the KAE1 / TsaD family. TsaB subfamily.</text>
</comment>
<dbReference type="InterPro" id="IPR022496">
    <property type="entry name" value="T6A_TsaB"/>
</dbReference>
<dbReference type="KEGG" id="tsy:THSYN_13575"/>
<dbReference type="PANTHER" id="PTHR11735:SF11">
    <property type="entry name" value="TRNA THREONYLCARBAMOYLADENOSINE BIOSYNTHESIS PROTEIN TSAB"/>
    <property type="match status" value="1"/>
</dbReference>
<dbReference type="OrthoDB" id="9809995at2"/>
<dbReference type="InterPro" id="IPR000905">
    <property type="entry name" value="Gcp-like_dom"/>
</dbReference>
<dbReference type="GO" id="GO:0005829">
    <property type="term" value="C:cytosol"/>
    <property type="evidence" value="ECO:0007669"/>
    <property type="project" value="TreeGrafter"/>
</dbReference>
<dbReference type="PANTHER" id="PTHR11735">
    <property type="entry name" value="TRNA N6-ADENOSINE THREONYLCARBAMOYLTRANSFERASE"/>
    <property type="match status" value="1"/>
</dbReference>
<keyword evidence="9" id="KW-1185">Reference proteome</keyword>
<gene>
    <name evidence="8" type="ORF">THSYN_13575</name>
</gene>
<keyword evidence="8" id="KW-0808">Transferase</keyword>
<dbReference type="GO" id="GO:0016740">
    <property type="term" value="F:transferase activity"/>
    <property type="evidence" value="ECO:0007669"/>
    <property type="project" value="UniProtKB-KW"/>
</dbReference>
<dbReference type="Gene3D" id="3.30.420.40">
    <property type="match status" value="2"/>
</dbReference>
<dbReference type="Pfam" id="PF00814">
    <property type="entry name" value="TsaD"/>
    <property type="match status" value="1"/>
</dbReference>
<evidence type="ECO:0000313" key="8">
    <source>
        <dbReference type="EMBL" id="AUB81886.1"/>
    </source>
</evidence>
<dbReference type="EMBL" id="CP020370">
    <property type="protein sequence ID" value="AUB81886.1"/>
    <property type="molecule type" value="Genomic_DNA"/>
</dbReference>
<dbReference type="RefSeq" id="WP_100919641.1">
    <property type="nucleotide sequence ID" value="NZ_CP020370.1"/>
</dbReference>
<proteinExistence type="inferred from homology"/>
<comment type="subcellular location">
    <subcellularLocation>
        <location evidence="1">Cytoplasm</location>
    </subcellularLocation>
</comment>
<dbReference type="FunFam" id="3.30.420.40:FF:000097">
    <property type="entry name" value="tRNA threonylcarbamoyladenosine biosynthesis protein TsaB"/>
    <property type="match status" value="1"/>
</dbReference>
<name>A0A2K8U8H9_9GAMM</name>
<dbReference type="Proteomes" id="UP000232638">
    <property type="component" value="Chromosome"/>
</dbReference>
<evidence type="ECO:0000256" key="4">
    <source>
        <dbReference type="ARBA" id="ARBA00022490"/>
    </source>
</evidence>
<accession>A0A2K8U8H9</accession>
<protein>
    <recommendedName>
        <fullName evidence="3">tRNA threonylcarbamoyladenosine biosynthesis protein TsaB</fullName>
    </recommendedName>
    <alternativeName>
        <fullName evidence="6">t(6)A37 threonylcarbamoyladenosine biosynthesis protein TsaB</fullName>
    </alternativeName>
</protein>
<feature type="domain" description="Gcp-like" evidence="7">
    <location>
        <begin position="28"/>
        <end position="140"/>
    </location>
</feature>
<dbReference type="AlphaFoldDB" id="A0A2K8U8H9"/>
<dbReference type="SUPFAM" id="SSF53067">
    <property type="entry name" value="Actin-like ATPase domain"/>
    <property type="match status" value="2"/>
</dbReference>
<evidence type="ECO:0000256" key="3">
    <source>
        <dbReference type="ARBA" id="ARBA00019012"/>
    </source>
</evidence>
<keyword evidence="4" id="KW-0963">Cytoplasm</keyword>